<accession>A0A427YRJ6</accession>
<dbReference type="InterPro" id="IPR007268">
    <property type="entry name" value="Rad9/Ddc1"/>
</dbReference>
<dbReference type="EMBL" id="RSCD01000003">
    <property type="protein sequence ID" value="RSH93700.1"/>
    <property type="molecule type" value="Genomic_DNA"/>
</dbReference>
<feature type="compositionally biased region" description="Acidic residues" evidence="1">
    <location>
        <begin position="553"/>
        <end position="566"/>
    </location>
</feature>
<dbReference type="Gene3D" id="3.70.10.10">
    <property type="match status" value="1"/>
</dbReference>
<gene>
    <name evidence="2" type="ORF">EHS25_006347</name>
</gene>
<feature type="compositionally biased region" description="Basic and acidic residues" evidence="1">
    <location>
        <begin position="533"/>
        <end position="542"/>
    </location>
</feature>
<evidence type="ECO:0008006" key="4">
    <source>
        <dbReference type="Google" id="ProtNLM"/>
    </source>
</evidence>
<dbReference type="OrthoDB" id="60092at2759"/>
<dbReference type="STRING" id="1890683.A0A427YRJ6"/>
<keyword evidence="3" id="KW-1185">Reference proteome</keyword>
<organism evidence="2 3">
    <name type="scientific">Saitozyma podzolica</name>
    <dbReference type="NCBI Taxonomy" id="1890683"/>
    <lineage>
        <taxon>Eukaryota</taxon>
        <taxon>Fungi</taxon>
        <taxon>Dikarya</taxon>
        <taxon>Basidiomycota</taxon>
        <taxon>Agaricomycotina</taxon>
        <taxon>Tremellomycetes</taxon>
        <taxon>Tremellales</taxon>
        <taxon>Trimorphomycetaceae</taxon>
        <taxon>Saitozyma</taxon>
    </lineage>
</organism>
<protein>
    <recommendedName>
        <fullName evidence="4">Rad9-domain-containing protein</fullName>
    </recommendedName>
</protein>
<proteinExistence type="predicted"/>
<evidence type="ECO:0000256" key="1">
    <source>
        <dbReference type="SAM" id="MobiDB-lite"/>
    </source>
</evidence>
<dbReference type="GO" id="GO:0071479">
    <property type="term" value="P:cellular response to ionizing radiation"/>
    <property type="evidence" value="ECO:0007669"/>
    <property type="project" value="TreeGrafter"/>
</dbReference>
<comment type="caution">
    <text evidence="2">The sequence shown here is derived from an EMBL/GenBank/DDBJ whole genome shotgun (WGS) entry which is preliminary data.</text>
</comment>
<feature type="region of interest" description="Disordered" evidence="1">
    <location>
        <begin position="533"/>
        <end position="585"/>
    </location>
</feature>
<dbReference type="PANTHER" id="PTHR15237:SF0">
    <property type="entry name" value="CELL CYCLE CHECKPOINT CONTROL PROTEIN"/>
    <property type="match status" value="1"/>
</dbReference>
<name>A0A427YRJ6_9TREE</name>
<dbReference type="GO" id="GO:0006281">
    <property type="term" value="P:DNA repair"/>
    <property type="evidence" value="ECO:0007669"/>
    <property type="project" value="TreeGrafter"/>
</dbReference>
<evidence type="ECO:0000313" key="2">
    <source>
        <dbReference type="EMBL" id="RSH93700.1"/>
    </source>
</evidence>
<evidence type="ECO:0000313" key="3">
    <source>
        <dbReference type="Proteomes" id="UP000279259"/>
    </source>
</evidence>
<dbReference type="Pfam" id="PF04139">
    <property type="entry name" value="Rad9"/>
    <property type="match status" value="1"/>
</dbReference>
<feature type="compositionally biased region" description="Polar residues" evidence="1">
    <location>
        <begin position="345"/>
        <end position="358"/>
    </location>
</feature>
<sequence length="585" mass="63142">MEASIKDHNIKTFVRLLQCASKFGDDLNMNATRDVWELAVTNSTKSAFFLAKLRPKHGAEDGFFFRYKTTGSPVQQRRGVKCVLLVKSVLSVIGKASSASNVERLDFKIINPQPVLAGRHKSRGANGTSSLEIEDEEAEEVDTGITTKLEIKIVCKHGVVKKHSLHVGATEFLRAEVDPDTTPSTFTLPARTLRDWLDHFSVALGPGGGGPSGPIRGESQLGWSFGKNEVRVKSWEGGAKELSTEIRVDKGEFDEYWVEEDKVELALPVKEFRATLQLAESLGIDITAAFSEAGQPLTLTSDKQNLEEAHFDIFCAIATTTCDAFAPIPPANGGANGGDIKPKRSGSSVITNHLSRNGSVKAEEGVMRDGPEQAEGSGSRKRKASESAPASGRARSRLSLSHPAPPVASGAVVSVPAMEEPLFLPVGSQGDDPGEVLAGPAIPGGSQSKRLTQKEIMDLSGFDIDANQLAEELDELEEEEYRASQVPQVPAEEEDMEAQQAAAQDQHDQSVDFGIGVGMETFEADLGIFAEDQSVRWDDEPTKPLFEAGAGNGEDEGDFEEDEEESAPILGPTQHHRSFTTLFDD</sequence>
<dbReference type="GO" id="GO:0031573">
    <property type="term" value="P:mitotic intra-S DNA damage checkpoint signaling"/>
    <property type="evidence" value="ECO:0007669"/>
    <property type="project" value="TreeGrafter"/>
</dbReference>
<dbReference type="GO" id="GO:0030896">
    <property type="term" value="C:checkpoint clamp complex"/>
    <property type="evidence" value="ECO:0007669"/>
    <property type="project" value="InterPro"/>
</dbReference>
<dbReference type="PANTHER" id="PTHR15237">
    <property type="entry name" value="DNA REPAIR PROTEIN RAD9"/>
    <property type="match status" value="1"/>
</dbReference>
<dbReference type="GO" id="GO:0000076">
    <property type="term" value="P:DNA replication checkpoint signaling"/>
    <property type="evidence" value="ECO:0007669"/>
    <property type="project" value="TreeGrafter"/>
</dbReference>
<feature type="compositionally biased region" description="Low complexity" evidence="1">
    <location>
        <begin position="386"/>
        <end position="409"/>
    </location>
</feature>
<feature type="region of interest" description="Disordered" evidence="1">
    <location>
        <begin position="333"/>
        <end position="409"/>
    </location>
</feature>
<feature type="region of interest" description="Disordered" evidence="1">
    <location>
        <begin position="476"/>
        <end position="508"/>
    </location>
</feature>
<feature type="compositionally biased region" description="Basic and acidic residues" evidence="1">
    <location>
        <begin position="361"/>
        <end position="371"/>
    </location>
</feature>
<feature type="region of interest" description="Disordered" evidence="1">
    <location>
        <begin position="424"/>
        <end position="447"/>
    </location>
</feature>
<dbReference type="Proteomes" id="UP000279259">
    <property type="component" value="Unassembled WGS sequence"/>
</dbReference>
<reference evidence="2 3" key="1">
    <citation type="submission" date="2018-11" db="EMBL/GenBank/DDBJ databases">
        <title>Genome sequence of Saitozyma podzolica DSM 27192.</title>
        <authorList>
            <person name="Aliyu H."/>
            <person name="Gorte O."/>
            <person name="Ochsenreither K."/>
        </authorList>
    </citation>
    <scope>NUCLEOTIDE SEQUENCE [LARGE SCALE GENOMIC DNA]</scope>
    <source>
        <strain evidence="2 3">DSM 27192</strain>
    </source>
</reference>
<dbReference type="AlphaFoldDB" id="A0A427YRJ6"/>